<evidence type="ECO:0008006" key="3">
    <source>
        <dbReference type="Google" id="ProtNLM"/>
    </source>
</evidence>
<dbReference type="Gene3D" id="1.20.1440.100">
    <property type="entry name" value="SG protein - dephosphorylation function"/>
    <property type="match status" value="1"/>
</dbReference>
<sequence>MRNIAFVDICGTLYDSNTTMDFLSLKNPAFAHYRSNFFVRVMNKISRMIWKRDFVRSRGVAGLKGQSRDGLYKEAEGFVNEYLKGRERNEVHEIVMQLREKGYEIVLISATLDFIAHSIGAGLKADKVYASGLGYNNGICDGLIRNDLLGNKHLVARSILSGSDIVPQVVVITDDKTDLKLAQMANEVYVIAPVTDNAYWKGHLGGKMTLIEKKKTL</sequence>
<accession>A0A365Y5E1</accession>
<dbReference type="OrthoDB" id="658480at2"/>
<organism evidence="1 2">
    <name type="scientific">Chitinophaga flava</name>
    <dbReference type="NCBI Taxonomy" id="2259036"/>
    <lineage>
        <taxon>Bacteria</taxon>
        <taxon>Pseudomonadati</taxon>
        <taxon>Bacteroidota</taxon>
        <taxon>Chitinophagia</taxon>
        <taxon>Chitinophagales</taxon>
        <taxon>Chitinophagaceae</taxon>
        <taxon>Chitinophaga</taxon>
    </lineage>
</organism>
<dbReference type="Proteomes" id="UP000253410">
    <property type="component" value="Unassembled WGS sequence"/>
</dbReference>
<dbReference type="EMBL" id="QFFJ01000001">
    <property type="protein sequence ID" value="RBL93806.1"/>
    <property type="molecule type" value="Genomic_DNA"/>
</dbReference>
<proteinExistence type="predicted"/>
<dbReference type="AlphaFoldDB" id="A0A365Y5E1"/>
<comment type="caution">
    <text evidence="1">The sequence shown here is derived from an EMBL/GenBank/DDBJ whole genome shotgun (WGS) entry which is preliminary data.</text>
</comment>
<keyword evidence="2" id="KW-1185">Reference proteome</keyword>
<dbReference type="InterPro" id="IPR036412">
    <property type="entry name" value="HAD-like_sf"/>
</dbReference>
<dbReference type="Pfam" id="PF12710">
    <property type="entry name" value="HAD"/>
    <property type="match status" value="1"/>
</dbReference>
<dbReference type="SUPFAM" id="SSF56784">
    <property type="entry name" value="HAD-like"/>
    <property type="match status" value="1"/>
</dbReference>
<protein>
    <recommendedName>
        <fullName evidence="3">HAD-IB family hydrolase</fullName>
    </recommendedName>
</protein>
<reference evidence="1 2" key="1">
    <citation type="submission" date="2018-05" db="EMBL/GenBank/DDBJ databases">
        <title>Chitinophaga sp. K3CV102501T nov., isolated from isolated from a monsoon evergreen broad-leaved forest soil.</title>
        <authorList>
            <person name="Lv Y."/>
        </authorList>
    </citation>
    <scope>NUCLEOTIDE SEQUENCE [LARGE SCALE GENOMIC DNA]</scope>
    <source>
        <strain evidence="1 2">GDMCC 1.1325</strain>
    </source>
</reference>
<evidence type="ECO:0000313" key="2">
    <source>
        <dbReference type="Proteomes" id="UP000253410"/>
    </source>
</evidence>
<evidence type="ECO:0000313" key="1">
    <source>
        <dbReference type="EMBL" id="RBL93806.1"/>
    </source>
</evidence>
<dbReference type="InterPro" id="IPR023214">
    <property type="entry name" value="HAD_sf"/>
</dbReference>
<dbReference type="RefSeq" id="WP_113616392.1">
    <property type="nucleotide sequence ID" value="NZ_QFFJ01000001.1"/>
</dbReference>
<dbReference type="Gene3D" id="3.40.50.1000">
    <property type="entry name" value="HAD superfamily/HAD-like"/>
    <property type="match status" value="1"/>
</dbReference>
<name>A0A365Y5E1_9BACT</name>
<gene>
    <name evidence="1" type="ORF">DF182_15025</name>
</gene>